<keyword evidence="12" id="KW-0963">Cytoplasm</keyword>
<organism evidence="14 15">
    <name type="scientific">Geotrichum candidum</name>
    <name type="common">Oospora lactis</name>
    <name type="synonym">Dipodascus geotrichum</name>
    <dbReference type="NCBI Taxonomy" id="1173061"/>
    <lineage>
        <taxon>Eukaryota</taxon>
        <taxon>Fungi</taxon>
        <taxon>Dikarya</taxon>
        <taxon>Ascomycota</taxon>
        <taxon>Saccharomycotina</taxon>
        <taxon>Dipodascomycetes</taxon>
        <taxon>Dipodascales</taxon>
        <taxon>Dipodascaceae</taxon>
        <taxon>Geotrichum</taxon>
    </lineage>
</organism>
<dbReference type="CDD" id="cd01174">
    <property type="entry name" value="ribokinase"/>
    <property type="match status" value="1"/>
</dbReference>
<comment type="activity regulation">
    <text evidence="12">Activated by a monovalent cation that binds near, but not in, the active site. The most likely occupant of the site in vivo is potassium. Ion binding induces a conformational change that may alter substrate affinity.</text>
</comment>
<evidence type="ECO:0000256" key="5">
    <source>
        <dbReference type="ARBA" id="ARBA00022723"/>
    </source>
</evidence>
<feature type="binding site" evidence="12">
    <location>
        <position position="311"/>
    </location>
    <ligand>
        <name>K(+)</name>
        <dbReference type="ChEBI" id="CHEBI:29103"/>
    </ligand>
</feature>
<evidence type="ECO:0000313" key="14">
    <source>
        <dbReference type="EMBL" id="CDO53617.1"/>
    </source>
</evidence>
<dbReference type="InterPro" id="IPR011611">
    <property type="entry name" value="PfkB_dom"/>
</dbReference>
<dbReference type="GO" id="GO:0019303">
    <property type="term" value="P:D-ribose catabolic process"/>
    <property type="evidence" value="ECO:0007669"/>
    <property type="project" value="UniProtKB-UniRule"/>
</dbReference>
<sequence length="329" mass="33662">MATNTITVIGSLNYDVVTTSTRIPQAGETIAATNFETHNGGKGSNQALACAKLRADRAATTVRLVGCVGADTFGDNIKAFLTQNGVDVGSVRTIGGGISTGVATILVDAASGQNRILVYPGANGAITETDITQALSGSSSGVVVLQNEIPIKLVEHAIRTASASGSNTIVYNPSPINADFDISLYRHVSCLLVNSIEAAAIVAHEPELAQLITRDDDAEQALAAIGLIARYLGLPRYIIITLGAQGCVYLDNSPGASDNKPVHVAAKKPANPIIDTTGAGDTFLGGITAQLAEGNDLSHAVNVALSASAIAITRNGAGDSIPDYSELAL</sequence>
<dbReference type="GO" id="GO:0005737">
    <property type="term" value="C:cytoplasm"/>
    <property type="evidence" value="ECO:0007669"/>
    <property type="project" value="UniProtKB-SubCell"/>
</dbReference>
<evidence type="ECO:0000256" key="3">
    <source>
        <dbReference type="ARBA" id="ARBA00016943"/>
    </source>
</evidence>
<comment type="caution">
    <text evidence="12">Lacks conserved residue(s) required for the propagation of feature annotation.</text>
</comment>
<evidence type="ECO:0000256" key="10">
    <source>
        <dbReference type="ARBA" id="ARBA00022958"/>
    </source>
</evidence>
<dbReference type="GO" id="GO:0005634">
    <property type="term" value="C:nucleus"/>
    <property type="evidence" value="ECO:0007669"/>
    <property type="project" value="UniProtKB-SubCell"/>
</dbReference>
<feature type="binding site" evidence="12">
    <location>
        <position position="281"/>
    </location>
    <ligand>
        <name>substrate</name>
    </ligand>
</feature>
<dbReference type="PROSITE" id="PS00584">
    <property type="entry name" value="PFKB_KINASES_2"/>
    <property type="match status" value="1"/>
</dbReference>
<evidence type="ECO:0000256" key="9">
    <source>
        <dbReference type="ARBA" id="ARBA00022842"/>
    </source>
</evidence>
<feature type="binding site" evidence="12">
    <location>
        <begin position="41"/>
        <end position="45"/>
    </location>
    <ligand>
        <name>substrate</name>
    </ligand>
</feature>
<dbReference type="EMBL" id="CCBN010000005">
    <property type="protein sequence ID" value="CDO53617.1"/>
    <property type="molecule type" value="Genomic_DNA"/>
</dbReference>
<keyword evidence="15" id="KW-1185">Reference proteome</keyword>
<keyword evidence="7 12" id="KW-0418">Kinase</keyword>
<keyword evidence="6 12" id="KW-0547">Nucleotide-binding</keyword>
<comment type="subunit">
    <text evidence="12">Homodimer.</text>
</comment>
<feature type="active site" description="Proton acceptor" evidence="12">
    <location>
        <position position="281"/>
    </location>
</feature>
<keyword evidence="11 12" id="KW-0119">Carbohydrate metabolism</keyword>
<dbReference type="Pfam" id="PF00294">
    <property type="entry name" value="PfkB"/>
    <property type="match status" value="1"/>
</dbReference>
<dbReference type="GO" id="GO:0005524">
    <property type="term" value="F:ATP binding"/>
    <property type="evidence" value="ECO:0007669"/>
    <property type="project" value="UniProtKB-UniRule"/>
</dbReference>
<feature type="binding site" evidence="12">
    <location>
        <position position="148"/>
    </location>
    <ligand>
        <name>substrate</name>
    </ligand>
</feature>
<dbReference type="STRING" id="1173061.A0A0J9X8W9"/>
<evidence type="ECO:0000256" key="12">
    <source>
        <dbReference type="HAMAP-Rule" id="MF_03215"/>
    </source>
</evidence>
<comment type="similarity">
    <text evidence="1">Belongs to the carbohydrate kinase pfkB family.</text>
</comment>
<dbReference type="PANTHER" id="PTHR10584:SF166">
    <property type="entry name" value="RIBOKINASE"/>
    <property type="match status" value="1"/>
</dbReference>
<comment type="function">
    <text evidence="12">Catalyzes the phosphorylation of ribose at O-5 in a reaction requiring ATP and magnesium. The resulting D-ribose-5-phosphate can then be used either for sythesis of nucleotides, histidine, and tryptophan, or as a component of the pentose phosphate pathway.</text>
</comment>
<dbReference type="OrthoDB" id="415590at2759"/>
<keyword evidence="5 12" id="KW-0479">Metal-binding</keyword>
<feature type="binding site" evidence="12">
    <location>
        <position position="316"/>
    </location>
    <ligand>
        <name>K(+)</name>
        <dbReference type="ChEBI" id="CHEBI:29103"/>
    </ligand>
</feature>
<protein>
    <recommendedName>
        <fullName evidence="3 12">Ribokinase</fullName>
        <shortName evidence="12">RK</shortName>
        <ecNumber evidence="2 12">2.7.1.15</ecNumber>
    </recommendedName>
</protein>
<comment type="cofactor">
    <cofactor evidence="12">
        <name>Mg(2+)</name>
        <dbReference type="ChEBI" id="CHEBI:18420"/>
    </cofactor>
    <text evidence="12">Requires a divalent cation, most likely magnesium in vivo, as an electrophilic catalyst to aid phosphoryl group transfer. It is the chelate of the metal and the nucleotide that is the actual substrate.</text>
</comment>
<feature type="binding site" evidence="12">
    <location>
        <position position="194"/>
    </location>
    <ligand>
        <name>ATP</name>
        <dbReference type="ChEBI" id="CHEBI:30616"/>
    </ligand>
</feature>
<feature type="domain" description="Carbohydrate kinase PfkB" evidence="13">
    <location>
        <begin position="5"/>
        <end position="322"/>
    </location>
</feature>
<dbReference type="UniPathway" id="UPA00916">
    <property type="reaction ID" value="UER00889"/>
</dbReference>
<feature type="binding site" evidence="12">
    <location>
        <begin position="13"/>
        <end position="15"/>
    </location>
    <ligand>
        <name>substrate</name>
    </ligand>
</feature>
<dbReference type="Gene3D" id="3.40.1190.20">
    <property type="match status" value="1"/>
</dbReference>
<evidence type="ECO:0000256" key="1">
    <source>
        <dbReference type="ARBA" id="ARBA00005380"/>
    </source>
</evidence>
<dbReference type="InterPro" id="IPR002173">
    <property type="entry name" value="Carboh/pur_kinase_PfkB_CS"/>
</dbReference>
<evidence type="ECO:0000256" key="2">
    <source>
        <dbReference type="ARBA" id="ARBA00012035"/>
    </source>
</evidence>
<keyword evidence="9 12" id="KW-0460">Magnesium</keyword>
<dbReference type="InterPro" id="IPR011877">
    <property type="entry name" value="Ribokinase"/>
</dbReference>
<feature type="binding site" evidence="12">
    <location>
        <position position="314"/>
    </location>
    <ligand>
        <name>K(+)</name>
        <dbReference type="ChEBI" id="CHEBI:29103"/>
    </ligand>
</feature>
<dbReference type="InterPro" id="IPR002139">
    <property type="entry name" value="Ribo/fructo_kinase"/>
</dbReference>
<reference evidence="14" key="1">
    <citation type="submission" date="2014-03" db="EMBL/GenBank/DDBJ databases">
        <authorList>
            <person name="Casaregola S."/>
        </authorList>
    </citation>
    <scope>NUCLEOTIDE SEQUENCE [LARGE SCALE GENOMIC DNA]</scope>
    <source>
        <strain evidence="14">CLIB 918</strain>
    </source>
</reference>
<proteinExistence type="inferred from homology"/>
<dbReference type="GO" id="GO:0046872">
    <property type="term" value="F:metal ion binding"/>
    <property type="evidence" value="ECO:0007669"/>
    <property type="project" value="UniProtKB-KW"/>
</dbReference>
<dbReference type="InterPro" id="IPR029056">
    <property type="entry name" value="Ribokinase-like"/>
</dbReference>
<keyword evidence="4 12" id="KW-0808">Transferase</keyword>
<keyword evidence="10 12" id="KW-0630">Potassium</keyword>
<feature type="binding site" evidence="12">
    <location>
        <position position="320"/>
    </location>
    <ligand>
        <name>K(+)</name>
        <dbReference type="ChEBI" id="CHEBI:29103"/>
    </ligand>
</feature>
<dbReference type="PRINTS" id="PR00990">
    <property type="entry name" value="RIBOKINASE"/>
</dbReference>
<keyword evidence="12" id="KW-0539">Nucleus</keyword>
<gene>
    <name evidence="12" type="primary">RBK1</name>
    <name evidence="14" type="ORF">BN980_GECA05s04520g</name>
</gene>
<comment type="subcellular location">
    <subcellularLocation>
        <location evidence="12">Cytoplasm</location>
    </subcellularLocation>
    <subcellularLocation>
        <location evidence="12">Nucleus</location>
    </subcellularLocation>
</comment>
<keyword evidence="8 12" id="KW-0067">ATP-binding</keyword>
<evidence type="ECO:0000256" key="7">
    <source>
        <dbReference type="ARBA" id="ARBA00022777"/>
    </source>
</evidence>
<evidence type="ECO:0000256" key="6">
    <source>
        <dbReference type="ARBA" id="ARBA00022741"/>
    </source>
</evidence>
<accession>A0A0J9X8W9</accession>
<evidence type="ECO:0000313" key="15">
    <source>
        <dbReference type="Proteomes" id="UP000242525"/>
    </source>
</evidence>
<evidence type="ECO:0000256" key="4">
    <source>
        <dbReference type="ARBA" id="ARBA00022679"/>
    </source>
</evidence>
<name>A0A0J9X8W9_GEOCN</name>
<feature type="binding site" evidence="12">
    <location>
        <position position="277"/>
    </location>
    <ligand>
        <name>K(+)</name>
        <dbReference type="ChEBI" id="CHEBI:29103"/>
    </ligand>
</feature>
<comment type="catalytic activity">
    <reaction evidence="12">
        <text>D-ribose + ATP = D-ribose 5-phosphate + ADP + H(+)</text>
        <dbReference type="Rhea" id="RHEA:13697"/>
        <dbReference type="ChEBI" id="CHEBI:15378"/>
        <dbReference type="ChEBI" id="CHEBI:30616"/>
        <dbReference type="ChEBI" id="CHEBI:47013"/>
        <dbReference type="ChEBI" id="CHEBI:78346"/>
        <dbReference type="ChEBI" id="CHEBI:456216"/>
        <dbReference type="EC" id="2.7.1.15"/>
    </reaction>
</comment>
<dbReference type="SUPFAM" id="SSF53613">
    <property type="entry name" value="Ribokinase-like"/>
    <property type="match status" value="1"/>
</dbReference>
<dbReference type="PANTHER" id="PTHR10584">
    <property type="entry name" value="SUGAR KINASE"/>
    <property type="match status" value="1"/>
</dbReference>
<dbReference type="GO" id="GO:0004747">
    <property type="term" value="F:ribokinase activity"/>
    <property type="evidence" value="ECO:0007669"/>
    <property type="project" value="UniProtKB-UniRule"/>
</dbReference>
<feature type="binding site" evidence="12">
    <location>
        <begin position="241"/>
        <end position="246"/>
    </location>
    <ligand>
        <name>ATP</name>
        <dbReference type="ChEBI" id="CHEBI:30616"/>
    </ligand>
</feature>
<evidence type="ECO:0000256" key="8">
    <source>
        <dbReference type="ARBA" id="ARBA00022840"/>
    </source>
</evidence>
<dbReference type="EC" id="2.7.1.15" evidence="2 12"/>
<feature type="binding site" evidence="12">
    <location>
        <position position="275"/>
    </location>
    <ligand>
        <name>K(+)</name>
        <dbReference type="ChEBI" id="CHEBI:29103"/>
    </ligand>
</feature>
<dbReference type="AlphaFoldDB" id="A0A0J9X8W9"/>
<evidence type="ECO:0000256" key="11">
    <source>
        <dbReference type="ARBA" id="ARBA00023277"/>
    </source>
</evidence>
<comment type="pathway">
    <text evidence="12">Carbohydrate metabolism; D-ribose degradation; D-ribose 5-phosphate from beta-D-ribopyranose: step 2/2.</text>
</comment>
<comment type="similarity">
    <text evidence="12">Belongs to the carbohydrate kinase PfkB family. Ribokinase subfamily.</text>
</comment>
<evidence type="ECO:0000259" key="13">
    <source>
        <dbReference type="Pfam" id="PF00294"/>
    </source>
</evidence>
<dbReference type="HAMAP" id="MF_01987">
    <property type="entry name" value="Ribokinase"/>
    <property type="match status" value="1"/>
</dbReference>
<dbReference type="Proteomes" id="UP000242525">
    <property type="component" value="Unassembled WGS sequence"/>
</dbReference>
<comment type="caution">
    <text evidence="14">The sequence shown here is derived from an EMBL/GenBank/DDBJ whole genome shotgun (WGS) entry which is preliminary data.</text>
</comment>
<feature type="binding site" evidence="12">
    <location>
        <begin position="280"/>
        <end position="281"/>
    </location>
    <ligand>
        <name>ATP</name>
        <dbReference type="ChEBI" id="CHEBI:30616"/>
    </ligand>
</feature>